<dbReference type="InterPro" id="IPR009009">
    <property type="entry name" value="RlpA-like_DPBB"/>
</dbReference>
<dbReference type="InterPro" id="IPR007112">
    <property type="entry name" value="Expansin/allergen_DPBB_dom"/>
</dbReference>
<reference evidence="4" key="1">
    <citation type="journal article" date="2017" name="Nat. Commun.">
        <title>The asparagus genome sheds light on the origin and evolution of a young Y chromosome.</title>
        <authorList>
            <person name="Harkess A."/>
            <person name="Zhou J."/>
            <person name="Xu C."/>
            <person name="Bowers J.E."/>
            <person name="Van der Hulst R."/>
            <person name="Ayyampalayam S."/>
            <person name="Mercati F."/>
            <person name="Riccardi P."/>
            <person name="McKain M.R."/>
            <person name="Kakrana A."/>
            <person name="Tang H."/>
            <person name="Ray J."/>
            <person name="Groenendijk J."/>
            <person name="Arikit S."/>
            <person name="Mathioni S.M."/>
            <person name="Nakano M."/>
            <person name="Shan H."/>
            <person name="Telgmann-Rauber A."/>
            <person name="Kanno A."/>
            <person name="Yue Z."/>
            <person name="Chen H."/>
            <person name="Li W."/>
            <person name="Chen Y."/>
            <person name="Xu X."/>
            <person name="Zhang Y."/>
            <person name="Luo S."/>
            <person name="Chen H."/>
            <person name="Gao J."/>
            <person name="Mao Z."/>
            <person name="Pires J.C."/>
            <person name="Luo M."/>
            <person name="Kudrna D."/>
            <person name="Wing R.A."/>
            <person name="Meyers B.C."/>
            <person name="Yi K."/>
            <person name="Kong H."/>
            <person name="Lavrijsen P."/>
            <person name="Sunseri F."/>
            <person name="Falavigna A."/>
            <person name="Ye Y."/>
            <person name="Leebens-Mack J.H."/>
            <person name="Chen G."/>
        </authorList>
    </citation>
    <scope>NUCLEOTIDE SEQUENCE [LARGE SCALE GENOMIC DNA]</scope>
    <source>
        <strain evidence="4">cv. DH0086</strain>
    </source>
</reference>
<evidence type="ECO:0000256" key="1">
    <source>
        <dbReference type="SAM" id="SignalP"/>
    </source>
</evidence>
<dbReference type="PROSITE" id="PS50842">
    <property type="entry name" value="EXPANSIN_EG45"/>
    <property type="match status" value="1"/>
</dbReference>
<dbReference type="AlphaFoldDB" id="A0A5P1EKT5"/>
<gene>
    <name evidence="3" type="ORF">A4U43_C06F10120</name>
</gene>
<keyword evidence="1" id="KW-0732">Signal</keyword>
<proteinExistence type="predicted"/>
<sequence length="131" mass="14206">MRAFVILPLLVLQFFAQTMTVRANVGAAIPYGPPYTPTKCNGNSQDQFPPGNMFAAVSLSLWDNGAACGRKYRVTCLSGSSRPCKSGTIDVQVVDLCRDNPCPASLLLSRNAFSVISSNSNERINVEYIEI</sequence>
<feature type="chain" id="PRO_5024344779" description="Expansin-like EG45 domain-containing protein" evidence="1">
    <location>
        <begin position="24"/>
        <end position="131"/>
    </location>
</feature>
<dbReference type="SUPFAM" id="SSF50685">
    <property type="entry name" value="Barwin-like endoglucanases"/>
    <property type="match status" value="1"/>
</dbReference>
<dbReference type="InterPro" id="IPR036908">
    <property type="entry name" value="RlpA-like_sf"/>
</dbReference>
<protein>
    <recommendedName>
        <fullName evidence="2">Expansin-like EG45 domain-containing protein</fullName>
    </recommendedName>
</protein>
<evidence type="ECO:0000313" key="4">
    <source>
        <dbReference type="Proteomes" id="UP000243459"/>
    </source>
</evidence>
<dbReference type="Proteomes" id="UP000243459">
    <property type="component" value="Chromosome 6"/>
</dbReference>
<dbReference type="Pfam" id="PF03330">
    <property type="entry name" value="DPBB_1"/>
    <property type="match status" value="1"/>
</dbReference>
<dbReference type="PANTHER" id="PTHR47480">
    <property type="entry name" value="EG45-LIKE DOMAIN CONTAINING PROTEIN"/>
    <property type="match status" value="1"/>
</dbReference>
<organism evidence="3 4">
    <name type="scientific">Asparagus officinalis</name>
    <name type="common">Garden asparagus</name>
    <dbReference type="NCBI Taxonomy" id="4686"/>
    <lineage>
        <taxon>Eukaryota</taxon>
        <taxon>Viridiplantae</taxon>
        <taxon>Streptophyta</taxon>
        <taxon>Embryophyta</taxon>
        <taxon>Tracheophyta</taxon>
        <taxon>Spermatophyta</taxon>
        <taxon>Magnoliopsida</taxon>
        <taxon>Liliopsida</taxon>
        <taxon>Asparagales</taxon>
        <taxon>Asparagaceae</taxon>
        <taxon>Asparagoideae</taxon>
        <taxon>Asparagus</taxon>
    </lineage>
</organism>
<dbReference type="PANTHER" id="PTHR47480:SF6">
    <property type="entry name" value="EXPANSIN-LIKE EG45 DOMAIN-CONTAINING PROTEIN"/>
    <property type="match status" value="1"/>
</dbReference>
<dbReference type="SMART" id="SM00837">
    <property type="entry name" value="DPBB_1"/>
    <property type="match status" value="1"/>
</dbReference>
<dbReference type="OrthoDB" id="587249at2759"/>
<evidence type="ECO:0000313" key="3">
    <source>
        <dbReference type="EMBL" id="ONK66608.1"/>
    </source>
</evidence>
<feature type="domain" description="Expansin-like EG45" evidence="2">
    <location>
        <begin position="26"/>
        <end position="131"/>
    </location>
</feature>
<dbReference type="Gene3D" id="2.40.40.10">
    <property type="entry name" value="RlpA-like domain"/>
    <property type="match status" value="1"/>
</dbReference>
<accession>A0A5P1EKT5</accession>
<keyword evidence="4" id="KW-1185">Reference proteome</keyword>
<dbReference type="EMBL" id="CM007386">
    <property type="protein sequence ID" value="ONK66608.1"/>
    <property type="molecule type" value="Genomic_DNA"/>
</dbReference>
<dbReference type="OMA" id="TPTKCNG"/>
<name>A0A5P1EKT5_ASPOF</name>
<dbReference type="Gramene" id="ONK66608">
    <property type="protein sequence ID" value="ONK66608"/>
    <property type="gene ID" value="A4U43_C06F10120"/>
</dbReference>
<evidence type="ECO:0000259" key="2">
    <source>
        <dbReference type="PROSITE" id="PS50842"/>
    </source>
</evidence>
<feature type="signal peptide" evidence="1">
    <location>
        <begin position="1"/>
        <end position="23"/>
    </location>
</feature>
<dbReference type="CDD" id="cd22269">
    <property type="entry name" value="DPBB_EG45-like"/>
    <property type="match status" value="1"/>
</dbReference>